<dbReference type="Gene3D" id="3.30.450.40">
    <property type="match status" value="1"/>
</dbReference>
<evidence type="ECO:0000259" key="6">
    <source>
        <dbReference type="PROSITE" id="PS50109"/>
    </source>
</evidence>
<keyword evidence="4" id="KW-0808">Transferase</keyword>
<evidence type="ECO:0000256" key="5">
    <source>
        <dbReference type="ARBA" id="ARBA00022777"/>
    </source>
</evidence>
<dbReference type="Proteomes" id="UP001162891">
    <property type="component" value="Chromosome"/>
</dbReference>
<dbReference type="Pfam" id="PF00512">
    <property type="entry name" value="HisKA"/>
    <property type="match status" value="1"/>
</dbReference>
<feature type="domain" description="Histidine kinase" evidence="6">
    <location>
        <begin position="480"/>
        <end position="697"/>
    </location>
</feature>
<dbReference type="InterPro" id="IPR004358">
    <property type="entry name" value="Sig_transdc_His_kin-like_C"/>
</dbReference>
<organism evidence="7 8">
    <name type="scientific">Anaeromyxobacter oryzae</name>
    <dbReference type="NCBI Taxonomy" id="2918170"/>
    <lineage>
        <taxon>Bacteria</taxon>
        <taxon>Pseudomonadati</taxon>
        <taxon>Myxococcota</taxon>
        <taxon>Myxococcia</taxon>
        <taxon>Myxococcales</taxon>
        <taxon>Cystobacterineae</taxon>
        <taxon>Anaeromyxobacteraceae</taxon>
        <taxon>Anaeromyxobacter</taxon>
    </lineage>
</organism>
<reference evidence="8" key="1">
    <citation type="journal article" date="2022" name="Int. J. Syst. Evol. Microbiol.">
        <title>Anaeromyxobacter oryzae sp. nov., Anaeromyxobacter diazotrophicus sp. nov. and Anaeromyxobacter paludicola sp. nov., isolated from paddy soils.</title>
        <authorList>
            <person name="Itoh H."/>
            <person name="Xu Z."/>
            <person name="Mise K."/>
            <person name="Masuda Y."/>
            <person name="Ushijima N."/>
            <person name="Hayakawa C."/>
            <person name="Shiratori Y."/>
            <person name="Senoo K."/>
        </authorList>
    </citation>
    <scope>NUCLEOTIDE SEQUENCE [LARGE SCALE GENOMIC DNA]</scope>
    <source>
        <strain evidence="8">Red232</strain>
    </source>
</reference>
<dbReference type="InterPro" id="IPR005467">
    <property type="entry name" value="His_kinase_dom"/>
</dbReference>
<dbReference type="InterPro" id="IPR029016">
    <property type="entry name" value="GAF-like_dom_sf"/>
</dbReference>
<dbReference type="SMART" id="SM00388">
    <property type="entry name" value="HisKA"/>
    <property type="match status" value="1"/>
</dbReference>
<dbReference type="NCBIfam" id="TIGR00229">
    <property type="entry name" value="sensory_box"/>
    <property type="match status" value="1"/>
</dbReference>
<dbReference type="Gene3D" id="3.30.450.20">
    <property type="entry name" value="PAS domain"/>
    <property type="match status" value="1"/>
</dbReference>
<dbReference type="InterPro" id="IPR003661">
    <property type="entry name" value="HisK_dim/P_dom"/>
</dbReference>
<dbReference type="InterPro" id="IPR003018">
    <property type="entry name" value="GAF"/>
</dbReference>
<dbReference type="EMBL" id="AP025591">
    <property type="protein sequence ID" value="BDG02079.1"/>
    <property type="molecule type" value="Genomic_DNA"/>
</dbReference>
<dbReference type="SUPFAM" id="SSF55781">
    <property type="entry name" value="GAF domain-like"/>
    <property type="match status" value="1"/>
</dbReference>
<gene>
    <name evidence="7" type="ORF">AMOR_10750</name>
</gene>
<evidence type="ECO:0000256" key="1">
    <source>
        <dbReference type="ARBA" id="ARBA00000085"/>
    </source>
</evidence>
<dbReference type="InterPro" id="IPR003594">
    <property type="entry name" value="HATPase_dom"/>
</dbReference>
<keyword evidence="8" id="KW-1185">Reference proteome</keyword>
<dbReference type="PANTHER" id="PTHR43047:SF72">
    <property type="entry name" value="OSMOSENSING HISTIDINE PROTEIN KINASE SLN1"/>
    <property type="match status" value="1"/>
</dbReference>
<evidence type="ECO:0000313" key="8">
    <source>
        <dbReference type="Proteomes" id="UP001162891"/>
    </source>
</evidence>
<dbReference type="Gene3D" id="3.30.565.10">
    <property type="entry name" value="Histidine kinase-like ATPase, C-terminal domain"/>
    <property type="match status" value="1"/>
</dbReference>
<dbReference type="Pfam" id="PF01590">
    <property type="entry name" value="GAF"/>
    <property type="match status" value="1"/>
</dbReference>
<dbReference type="Gene3D" id="1.10.287.130">
    <property type="match status" value="1"/>
</dbReference>
<dbReference type="Pfam" id="PF02518">
    <property type="entry name" value="HATPase_c"/>
    <property type="match status" value="1"/>
</dbReference>
<keyword evidence="5" id="KW-0418">Kinase</keyword>
<evidence type="ECO:0000256" key="3">
    <source>
        <dbReference type="ARBA" id="ARBA00022553"/>
    </source>
</evidence>
<evidence type="ECO:0000313" key="7">
    <source>
        <dbReference type="EMBL" id="BDG02079.1"/>
    </source>
</evidence>
<accession>A0ABM7WRI0</accession>
<name>A0ABM7WRI0_9BACT</name>
<dbReference type="RefSeq" id="WP_248359298.1">
    <property type="nucleotide sequence ID" value="NZ_AP025591.1"/>
</dbReference>
<dbReference type="PRINTS" id="PR00344">
    <property type="entry name" value="BCTRLSENSOR"/>
</dbReference>
<evidence type="ECO:0000256" key="2">
    <source>
        <dbReference type="ARBA" id="ARBA00012438"/>
    </source>
</evidence>
<dbReference type="EC" id="2.7.13.3" evidence="2"/>
<protein>
    <recommendedName>
        <fullName evidence="2">histidine kinase</fullName>
        <ecNumber evidence="2">2.7.13.3</ecNumber>
    </recommendedName>
</protein>
<evidence type="ECO:0000256" key="4">
    <source>
        <dbReference type="ARBA" id="ARBA00022679"/>
    </source>
</evidence>
<sequence>MTTRQAGPCPAGRRSIVNPHLRFSVVDRGATQWPAMVSAIRDRAGEVLARWEAALRVEAGPGRSLPRPLLVDHVPELLQAIATALSGGPSPRWQAMLHADDRVPDGYGIEDVLAELAVLRDAVTAVREEQGPLAPGEATALARVFDAVVVATVERLGQALREAMGAREDASARLEALFQSAPVGLAFWDRDLRFVRLNRWLAEVNGLPVEAHLGHTPAELFPALEGIDAIQRKWREMLEGGEPWIGAEISGETPAAPGVRRNWREDFFPVRRGGEIVGIGAVVVETTEAHRAVERLAFLARASAELAEAVTDEAVLARIARLAVPDIADLCAVARVAGGRVTGKVVAETADEDLAAAWRALVEGGAPAKERQLFGRVLRNGQPEVIPRVRDARRGPGNGQPRELLERLGLRSFLAVPLQLHGRVVGALALATARSRRDLDAEDLEFVQELGRRCAVALDNARLLHDARAEAELRDRVLAFVSHDLRNPLSTVLLGAGRLATLDVPGRDGERVRSAADQIRRAVDRMRRLIGDLLDATAVESGQLSVLPRPEAPARLAADAVEAFGASAREKGLVLSAEAAQGLPPVRADHDRILQVLGNLVSNAIKVSAPGRSVRVSASLDGEAVVFRVADEGPGIAEEDRPHLFQPYRRGATAGYRGTGLGLAIARGIVEAHGGRIWVESAPGSGATFSFTLPLAGEGDDEVPAVTH</sequence>
<dbReference type="SUPFAM" id="SSF47384">
    <property type="entry name" value="Homodimeric domain of signal transducing histidine kinase"/>
    <property type="match status" value="1"/>
</dbReference>
<dbReference type="Pfam" id="PF08448">
    <property type="entry name" value="PAS_4"/>
    <property type="match status" value="1"/>
</dbReference>
<dbReference type="PROSITE" id="PS50109">
    <property type="entry name" value="HIS_KIN"/>
    <property type="match status" value="1"/>
</dbReference>
<dbReference type="InterPro" id="IPR035965">
    <property type="entry name" value="PAS-like_dom_sf"/>
</dbReference>
<comment type="catalytic activity">
    <reaction evidence="1">
        <text>ATP + protein L-histidine = ADP + protein N-phospho-L-histidine.</text>
        <dbReference type="EC" id="2.7.13.3"/>
    </reaction>
</comment>
<dbReference type="PANTHER" id="PTHR43047">
    <property type="entry name" value="TWO-COMPONENT HISTIDINE PROTEIN KINASE"/>
    <property type="match status" value="1"/>
</dbReference>
<dbReference type="SUPFAM" id="SSF55785">
    <property type="entry name" value="PYP-like sensor domain (PAS domain)"/>
    <property type="match status" value="1"/>
</dbReference>
<proteinExistence type="predicted"/>
<dbReference type="InterPro" id="IPR036097">
    <property type="entry name" value="HisK_dim/P_sf"/>
</dbReference>
<dbReference type="CDD" id="cd00082">
    <property type="entry name" value="HisKA"/>
    <property type="match status" value="1"/>
</dbReference>
<keyword evidence="3" id="KW-0597">Phosphoprotein</keyword>
<dbReference type="InterPro" id="IPR036890">
    <property type="entry name" value="HATPase_C_sf"/>
</dbReference>
<dbReference type="CDD" id="cd00075">
    <property type="entry name" value="HATPase"/>
    <property type="match status" value="1"/>
</dbReference>
<dbReference type="SMART" id="SM00065">
    <property type="entry name" value="GAF"/>
    <property type="match status" value="1"/>
</dbReference>
<dbReference type="SUPFAM" id="SSF55874">
    <property type="entry name" value="ATPase domain of HSP90 chaperone/DNA topoisomerase II/histidine kinase"/>
    <property type="match status" value="1"/>
</dbReference>
<dbReference type="InterPro" id="IPR013656">
    <property type="entry name" value="PAS_4"/>
</dbReference>
<dbReference type="InterPro" id="IPR000014">
    <property type="entry name" value="PAS"/>
</dbReference>
<dbReference type="SMART" id="SM00387">
    <property type="entry name" value="HATPase_c"/>
    <property type="match status" value="1"/>
</dbReference>